<evidence type="ECO:0000256" key="5">
    <source>
        <dbReference type="PROSITE-ProRule" id="PRU00284"/>
    </source>
</evidence>
<dbReference type="CDD" id="cd06225">
    <property type="entry name" value="HAMP"/>
    <property type="match status" value="1"/>
</dbReference>
<dbReference type="SMART" id="SM00283">
    <property type="entry name" value="MA"/>
    <property type="match status" value="1"/>
</dbReference>
<dbReference type="Pfam" id="PF00015">
    <property type="entry name" value="MCPsignal"/>
    <property type="match status" value="1"/>
</dbReference>
<evidence type="ECO:0000256" key="3">
    <source>
        <dbReference type="ARBA" id="ARBA00023224"/>
    </source>
</evidence>
<evidence type="ECO:0000256" key="4">
    <source>
        <dbReference type="ARBA" id="ARBA00029447"/>
    </source>
</evidence>
<reference evidence="9 10" key="1">
    <citation type="submission" date="2020-04" db="EMBL/GenBank/DDBJ databases">
        <title>MicrobeNet Type strains.</title>
        <authorList>
            <person name="Nicholson A.C."/>
        </authorList>
    </citation>
    <scope>NUCLEOTIDE SEQUENCE [LARGE SCALE GENOMIC DNA]</scope>
    <source>
        <strain evidence="9 10">ATCC BAA-787</strain>
    </source>
</reference>
<proteinExistence type="inferred from homology"/>
<evidence type="ECO:0000256" key="6">
    <source>
        <dbReference type="SAM" id="Phobius"/>
    </source>
</evidence>
<evidence type="ECO:0000259" key="7">
    <source>
        <dbReference type="PROSITE" id="PS50111"/>
    </source>
</evidence>
<dbReference type="SUPFAM" id="SSF58104">
    <property type="entry name" value="Methyl-accepting chemotaxis protein (MCP) signaling domain"/>
    <property type="match status" value="1"/>
</dbReference>
<organism evidence="9 10">
    <name type="scientific">Cellulomonas septica</name>
    <dbReference type="NCBI Taxonomy" id="285080"/>
    <lineage>
        <taxon>Bacteria</taxon>
        <taxon>Bacillati</taxon>
        <taxon>Actinomycetota</taxon>
        <taxon>Actinomycetes</taxon>
        <taxon>Micrococcales</taxon>
        <taxon>Cellulomonadaceae</taxon>
        <taxon>Cellulomonas</taxon>
    </lineage>
</organism>
<keyword evidence="6" id="KW-0472">Membrane</keyword>
<evidence type="ECO:0000256" key="1">
    <source>
        <dbReference type="ARBA" id="ARBA00022692"/>
    </source>
</evidence>
<feature type="transmembrane region" description="Helical" evidence="6">
    <location>
        <begin position="199"/>
        <end position="221"/>
    </location>
</feature>
<dbReference type="PROSITE" id="PS50111">
    <property type="entry name" value="CHEMOTAXIS_TRANSDUC_2"/>
    <property type="match status" value="1"/>
</dbReference>
<dbReference type="PROSITE" id="PS50885">
    <property type="entry name" value="HAMP"/>
    <property type="match status" value="1"/>
</dbReference>
<feature type="transmembrane region" description="Helical" evidence="6">
    <location>
        <begin position="23"/>
        <end position="45"/>
    </location>
</feature>
<comment type="similarity">
    <text evidence="4">Belongs to the methyl-accepting chemotaxis (MCP) protein family.</text>
</comment>
<sequence>MPQPTSSRRRLSWFADRGIQTKILVTLGVAGTIVLLSSGYAVLVLQQTRADMKTMADGQSQISDVRDLVHQNQLKARMIVAQIAASDEPTAKSDWRRALESNDAELEPQIEAYTASAAGGEQSWQDFLTKYDDWLQIRDEQLVPAALEEDLHEYARIRDEIGQPAIEAYVAELDQTAAENTAFITNLARQSQERASNAMIVLVTNLVTAFVIAAVLTWLVVRGIRRSVDDVRRSLQAMARGDFTVEAQVRSRDEVGQTAEALGVAQRSVRSTLAGVVEAAETVAAAAEELSAAAQQVGAAQEETSAQAGVVASTADQVSRYVQSVAAGSAQMGSSIREIAQSASEAAKVAHQATQMAELTNERVAKLGESSLEIGNVVKVITSIAEQTNLLALNATIEAARAGEAGKGFAVVAGEVKELASETAKATEDIARRVEAIQTDTTGAVSAIGEISSIIEAINDHQLTIASAIEEQTATTTEMSRGVADAAAGTGDIATNITGVATSAATSSDVLAQMGTNVEELARMSADLRSRVAAFTY</sequence>
<dbReference type="InterPro" id="IPR003660">
    <property type="entry name" value="HAMP_dom"/>
</dbReference>
<dbReference type="PANTHER" id="PTHR32089">
    <property type="entry name" value="METHYL-ACCEPTING CHEMOTAXIS PROTEIN MCPB"/>
    <property type="match status" value="1"/>
</dbReference>
<evidence type="ECO:0000256" key="2">
    <source>
        <dbReference type="ARBA" id="ARBA00022989"/>
    </source>
</evidence>
<evidence type="ECO:0000259" key="8">
    <source>
        <dbReference type="PROSITE" id="PS50885"/>
    </source>
</evidence>
<protein>
    <submittedName>
        <fullName evidence="9">Methyl-accepting chemotaxis protein</fullName>
    </submittedName>
</protein>
<keyword evidence="10" id="KW-1185">Reference proteome</keyword>
<dbReference type="InterPro" id="IPR004089">
    <property type="entry name" value="MCPsignal_dom"/>
</dbReference>
<dbReference type="EMBL" id="JAAXOY010000608">
    <property type="protein sequence ID" value="NKY41193.1"/>
    <property type="molecule type" value="Genomic_DNA"/>
</dbReference>
<feature type="domain" description="Methyl-accepting transducer" evidence="7">
    <location>
        <begin position="279"/>
        <end position="522"/>
    </location>
</feature>
<keyword evidence="1 6" id="KW-0812">Transmembrane</keyword>
<evidence type="ECO:0000313" key="9">
    <source>
        <dbReference type="EMBL" id="NKY41193.1"/>
    </source>
</evidence>
<dbReference type="RefSeq" id="WP_168680417.1">
    <property type="nucleotide sequence ID" value="NZ_JAAXOY010000608.1"/>
</dbReference>
<dbReference type="PANTHER" id="PTHR32089:SF112">
    <property type="entry name" value="LYSOZYME-LIKE PROTEIN-RELATED"/>
    <property type="match status" value="1"/>
</dbReference>
<feature type="domain" description="HAMP" evidence="8">
    <location>
        <begin position="222"/>
        <end position="274"/>
    </location>
</feature>
<keyword evidence="2 6" id="KW-1133">Transmembrane helix</keyword>
<accession>A0ABX1K887</accession>
<evidence type="ECO:0000313" key="10">
    <source>
        <dbReference type="Proteomes" id="UP000777774"/>
    </source>
</evidence>
<name>A0ABX1K887_9CELL</name>
<dbReference type="Pfam" id="PF00672">
    <property type="entry name" value="HAMP"/>
    <property type="match status" value="1"/>
</dbReference>
<dbReference type="Proteomes" id="UP000777774">
    <property type="component" value="Unassembled WGS sequence"/>
</dbReference>
<gene>
    <name evidence="9" type="ORF">HGA02_17210</name>
</gene>
<dbReference type="PRINTS" id="PR00260">
    <property type="entry name" value="CHEMTRNSDUCR"/>
</dbReference>
<dbReference type="InterPro" id="IPR004090">
    <property type="entry name" value="Chemotax_Me-accpt_rcpt"/>
</dbReference>
<comment type="caution">
    <text evidence="9">The sequence shown here is derived from an EMBL/GenBank/DDBJ whole genome shotgun (WGS) entry which is preliminary data.</text>
</comment>
<dbReference type="SMART" id="SM00304">
    <property type="entry name" value="HAMP"/>
    <property type="match status" value="1"/>
</dbReference>
<keyword evidence="3 5" id="KW-0807">Transducer</keyword>
<dbReference type="Gene3D" id="1.10.287.950">
    <property type="entry name" value="Methyl-accepting chemotaxis protein"/>
    <property type="match status" value="1"/>
</dbReference>